<keyword evidence="3" id="KW-0479">Metal-binding</keyword>
<dbReference type="GO" id="GO:0010945">
    <property type="term" value="F:coenzyme A diphosphatase activity"/>
    <property type="evidence" value="ECO:0007669"/>
    <property type="project" value="InterPro"/>
</dbReference>
<evidence type="ECO:0000256" key="2">
    <source>
        <dbReference type="ARBA" id="ARBA00001946"/>
    </source>
</evidence>
<dbReference type="Gene3D" id="3.90.79.10">
    <property type="entry name" value="Nucleoside Triphosphate Pyrophosphohydrolase"/>
    <property type="match status" value="1"/>
</dbReference>
<evidence type="ECO:0000259" key="7">
    <source>
        <dbReference type="PROSITE" id="PS51462"/>
    </source>
</evidence>
<reference evidence="8 9" key="1">
    <citation type="submission" date="2018-06" db="EMBL/GenBank/DDBJ databases">
        <authorList>
            <consortium name="Pathogen Informatics"/>
            <person name="Doyle S."/>
        </authorList>
    </citation>
    <scope>NUCLEOTIDE SEQUENCE [LARGE SCALE GENOMIC DNA]</scope>
    <source>
        <strain evidence="8 9">NCTC10295</strain>
    </source>
</reference>
<dbReference type="InterPro" id="IPR045121">
    <property type="entry name" value="CoAse"/>
</dbReference>
<evidence type="ECO:0000256" key="5">
    <source>
        <dbReference type="ARBA" id="ARBA00022842"/>
    </source>
</evidence>
<keyword evidence="9" id="KW-1185">Reference proteome</keyword>
<evidence type="ECO:0000256" key="1">
    <source>
        <dbReference type="ARBA" id="ARBA00001936"/>
    </source>
</evidence>
<keyword evidence="5" id="KW-0460">Magnesium</keyword>
<evidence type="ECO:0000256" key="6">
    <source>
        <dbReference type="ARBA" id="ARBA00023211"/>
    </source>
</evidence>
<comment type="cofactor">
    <cofactor evidence="2">
        <name>Mg(2+)</name>
        <dbReference type="ChEBI" id="CHEBI:18420"/>
    </cofactor>
</comment>
<dbReference type="SUPFAM" id="SSF55811">
    <property type="entry name" value="Nudix"/>
    <property type="match status" value="1"/>
</dbReference>
<dbReference type="CDD" id="cd03426">
    <property type="entry name" value="NUDIX_CoAse_Nudt7"/>
    <property type="match status" value="1"/>
</dbReference>
<sequence>MPFIAPTDMMTTSELTRFLSLAAGSPVARETLRNRILQEEARQWRQAAVLLPVVHDGTQWQLLLTRRADTLRHHTGQIALPGGGREAGDADFTQTALRETCEETGLPADAWQTFPVLPPHYTPSGYEVHPVPALYCGRNPPEPQPDSREVAEVFYLPLTDALNPARYGERLLETKGHRISTPTLSYRHYDIWGLTAIILYGLAERYQAHLRQAV</sequence>
<dbReference type="PANTHER" id="PTHR12992">
    <property type="entry name" value="NUDIX HYDROLASE"/>
    <property type="match status" value="1"/>
</dbReference>
<evidence type="ECO:0000256" key="3">
    <source>
        <dbReference type="ARBA" id="ARBA00022723"/>
    </source>
</evidence>
<evidence type="ECO:0000313" key="8">
    <source>
        <dbReference type="EMBL" id="STZ76436.1"/>
    </source>
</evidence>
<keyword evidence="4 8" id="KW-0378">Hydrolase</keyword>
<organism evidence="8 9">
    <name type="scientific">Bergeriella denitrificans</name>
    <name type="common">Neisseria denitrificans</name>
    <dbReference type="NCBI Taxonomy" id="494"/>
    <lineage>
        <taxon>Bacteria</taxon>
        <taxon>Pseudomonadati</taxon>
        <taxon>Pseudomonadota</taxon>
        <taxon>Betaproteobacteria</taxon>
        <taxon>Neisseriales</taxon>
        <taxon>Neisseriaceae</taxon>
        <taxon>Bergeriella</taxon>
    </lineage>
</organism>
<dbReference type="Pfam" id="PF00293">
    <property type="entry name" value="NUDIX"/>
    <property type="match status" value="1"/>
</dbReference>
<dbReference type="EMBL" id="UGQS01000002">
    <property type="protein sequence ID" value="STZ76436.1"/>
    <property type="molecule type" value="Genomic_DNA"/>
</dbReference>
<comment type="cofactor">
    <cofactor evidence="1">
        <name>Mn(2+)</name>
        <dbReference type="ChEBI" id="CHEBI:29035"/>
    </cofactor>
</comment>
<feature type="domain" description="Nudix hydrolase" evidence="7">
    <location>
        <begin position="44"/>
        <end position="178"/>
    </location>
</feature>
<gene>
    <name evidence="8" type="ORF">NCTC10295_01203</name>
</gene>
<dbReference type="AlphaFoldDB" id="A0A378UGJ1"/>
<protein>
    <submittedName>
        <fullName evidence="8">Putative NUDIX hydrolase</fullName>
    </submittedName>
</protein>
<dbReference type="PROSITE" id="PS51462">
    <property type="entry name" value="NUDIX"/>
    <property type="match status" value="1"/>
</dbReference>
<dbReference type="InterPro" id="IPR015797">
    <property type="entry name" value="NUDIX_hydrolase-like_dom_sf"/>
</dbReference>
<dbReference type="Proteomes" id="UP000254651">
    <property type="component" value="Unassembled WGS sequence"/>
</dbReference>
<accession>A0A378UGJ1</accession>
<proteinExistence type="predicted"/>
<dbReference type="GO" id="GO:0046872">
    <property type="term" value="F:metal ion binding"/>
    <property type="evidence" value="ECO:0007669"/>
    <property type="project" value="UniProtKB-KW"/>
</dbReference>
<keyword evidence="6" id="KW-0464">Manganese</keyword>
<dbReference type="PANTHER" id="PTHR12992:SF11">
    <property type="entry name" value="MITOCHONDRIAL COENZYME A DIPHOSPHATASE NUDT8"/>
    <property type="match status" value="1"/>
</dbReference>
<evidence type="ECO:0000313" key="9">
    <source>
        <dbReference type="Proteomes" id="UP000254651"/>
    </source>
</evidence>
<name>A0A378UGJ1_BERDE</name>
<dbReference type="InterPro" id="IPR000086">
    <property type="entry name" value="NUDIX_hydrolase_dom"/>
</dbReference>
<evidence type="ECO:0000256" key="4">
    <source>
        <dbReference type="ARBA" id="ARBA00022801"/>
    </source>
</evidence>